<dbReference type="Gene3D" id="2.60.200.20">
    <property type="match status" value="2"/>
</dbReference>
<evidence type="ECO:0000313" key="4">
    <source>
        <dbReference type="Proteomes" id="UP000214646"/>
    </source>
</evidence>
<dbReference type="EMBL" id="NIDE01000004">
    <property type="protein sequence ID" value="OWK43549.1"/>
    <property type="molecule type" value="Genomic_DNA"/>
</dbReference>
<gene>
    <name evidence="3" type="ORF">FRUB_03148</name>
</gene>
<sequence>MRSWGTPAVTVSLSTQFAQACGATAPVHLRIDRTDGTHLTSGDLDVPFALVGRDPDCEITLVDQDVSIRHACIQVVEGRILLADVGSRTGLHTLTGPKSFTFLSPNIPVRIGPFLFTANAASAARPPIPGPDYNPFLPAPAAAPKIDSGSRVGLRFLNGRTVRAEWEVNRTMTFIGRAKDCKICLSADNIAPYHGYFLRTPKGLWVVDLVTEAGTWVNDEAVRYKLLSDGDVVRIGQFELGCVYLDSPVAVAPPPVVPAANRPAPRNQKPVSPPAPAHAPRPKTEPPRAANVRQSAPPATPAMEPPITLIPAPPVGATIPPSAPEASISAMVPNGSLTAIALPALPEGMDPTVSTLLRQMSSAQGHMIEQFQQSLMTVMQMFGTMHREQMLEMQQELARMASLSGELQDLQARLAGSPGLKPVATSTLPDPTLLPPVSEATADHHNWVYERMSAVQAERHGIWQKLFGMVSAKTAGAS</sequence>
<reference evidence="4" key="1">
    <citation type="submission" date="2017-06" db="EMBL/GenBank/DDBJ databases">
        <title>Genome analysis of Fimbriiglobus ruber SP5, the first member of the order Planctomycetales with confirmed chitinolytic capability.</title>
        <authorList>
            <person name="Ravin N.V."/>
            <person name="Rakitin A.L."/>
            <person name="Ivanova A.A."/>
            <person name="Beletsky A.V."/>
            <person name="Kulichevskaya I.S."/>
            <person name="Mardanov A.V."/>
            <person name="Dedysh S.N."/>
        </authorList>
    </citation>
    <scope>NUCLEOTIDE SEQUENCE [LARGE SCALE GENOMIC DNA]</scope>
    <source>
        <strain evidence="4">SP5</strain>
    </source>
</reference>
<accession>A0A225E232</accession>
<dbReference type="PROSITE" id="PS50006">
    <property type="entry name" value="FHA_DOMAIN"/>
    <property type="match status" value="2"/>
</dbReference>
<evidence type="ECO:0000256" key="1">
    <source>
        <dbReference type="SAM" id="MobiDB-lite"/>
    </source>
</evidence>
<dbReference type="Proteomes" id="UP000214646">
    <property type="component" value="Unassembled WGS sequence"/>
</dbReference>
<feature type="domain" description="FHA" evidence="2">
    <location>
        <begin position="49"/>
        <end position="90"/>
    </location>
</feature>
<keyword evidence="4" id="KW-1185">Reference proteome</keyword>
<name>A0A225E232_9BACT</name>
<feature type="region of interest" description="Disordered" evidence="1">
    <location>
        <begin position="260"/>
        <end position="304"/>
    </location>
</feature>
<dbReference type="Pfam" id="PF00498">
    <property type="entry name" value="FHA"/>
    <property type="match status" value="2"/>
</dbReference>
<comment type="caution">
    <text evidence="3">The sequence shown here is derived from an EMBL/GenBank/DDBJ whole genome shotgun (WGS) entry which is preliminary data.</text>
</comment>
<evidence type="ECO:0000259" key="2">
    <source>
        <dbReference type="PROSITE" id="PS50006"/>
    </source>
</evidence>
<dbReference type="InterPro" id="IPR000253">
    <property type="entry name" value="FHA_dom"/>
</dbReference>
<feature type="domain" description="FHA" evidence="2">
    <location>
        <begin position="173"/>
        <end position="222"/>
    </location>
</feature>
<dbReference type="SMART" id="SM00240">
    <property type="entry name" value="FHA"/>
    <property type="match status" value="2"/>
</dbReference>
<dbReference type="AlphaFoldDB" id="A0A225E232"/>
<organism evidence="3 4">
    <name type="scientific">Fimbriiglobus ruber</name>
    <dbReference type="NCBI Taxonomy" id="1908690"/>
    <lineage>
        <taxon>Bacteria</taxon>
        <taxon>Pseudomonadati</taxon>
        <taxon>Planctomycetota</taxon>
        <taxon>Planctomycetia</taxon>
        <taxon>Gemmatales</taxon>
        <taxon>Gemmataceae</taxon>
        <taxon>Fimbriiglobus</taxon>
    </lineage>
</organism>
<dbReference type="SUPFAM" id="SSF49879">
    <property type="entry name" value="SMAD/FHA domain"/>
    <property type="match status" value="2"/>
</dbReference>
<protein>
    <submittedName>
        <fullName evidence="3">FHA domain protein</fullName>
    </submittedName>
</protein>
<evidence type="ECO:0000313" key="3">
    <source>
        <dbReference type="EMBL" id="OWK43549.1"/>
    </source>
</evidence>
<dbReference type="InterPro" id="IPR008984">
    <property type="entry name" value="SMAD_FHA_dom_sf"/>
</dbReference>
<dbReference type="CDD" id="cd00060">
    <property type="entry name" value="FHA"/>
    <property type="match status" value="2"/>
</dbReference>
<proteinExistence type="predicted"/>
<dbReference type="PROSITE" id="PS51257">
    <property type="entry name" value="PROKAR_LIPOPROTEIN"/>
    <property type="match status" value="1"/>
</dbReference>